<dbReference type="SUPFAM" id="SSF64263">
    <property type="entry name" value="Prokaryotic ribosomal protein L17"/>
    <property type="match status" value="1"/>
</dbReference>
<sequence>MKHGVAFRKLSRPTAHRMLMLRNLVTSLFEHEQIKTTLPKARETARLAEKVPQIITLGKKGDRSAQAKASSFLLNQSLLPKLFGTFAKRYAERPGGYTRIHKFGNREHDNAPQAILELVDNPKDIRFEMTSRAVGWELLKGKLQDKSAASLITTGVSASAPLEVIQQERQLGFQEAGRLRPKTRWNLQKVLKFRGNSAPLMMSKKASDHIDHLLAAPVTAKQLQKDGAVERNPRIGKTPSPPLRLRAGQLAPGDSRSALDLARGALGHSRPSPKTVLTADYIFGKRGKDQLRA</sequence>
<proteinExistence type="inferred from homology"/>
<dbReference type="EMBL" id="JAYKXP010000004">
    <property type="protein sequence ID" value="KAK7058879.1"/>
    <property type="molecule type" value="Genomic_DNA"/>
</dbReference>
<name>A0AAW0E4E4_9AGAR</name>
<evidence type="ECO:0000313" key="6">
    <source>
        <dbReference type="EMBL" id="KAK7058879.1"/>
    </source>
</evidence>
<evidence type="ECO:0000256" key="2">
    <source>
        <dbReference type="ARBA" id="ARBA00022980"/>
    </source>
</evidence>
<dbReference type="PANTHER" id="PTHR14413:SF16">
    <property type="entry name" value="LARGE RIBOSOMAL SUBUNIT PROTEIN BL17M"/>
    <property type="match status" value="1"/>
</dbReference>
<evidence type="ECO:0000313" key="7">
    <source>
        <dbReference type="Proteomes" id="UP001383192"/>
    </source>
</evidence>
<dbReference type="Proteomes" id="UP001383192">
    <property type="component" value="Unassembled WGS sequence"/>
</dbReference>
<dbReference type="PANTHER" id="PTHR14413">
    <property type="entry name" value="RIBOSOMAL PROTEIN L17"/>
    <property type="match status" value="1"/>
</dbReference>
<gene>
    <name evidence="6" type="primary">mrpl8</name>
    <name evidence="6" type="ORF">VNI00_001503</name>
</gene>
<dbReference type="GO" id="GO:0006412">
    <property type="term" value="P:translation"/>
    <property type="evidence" value="ECO:0007669"/>
    <property type="project" value="InterPro"/>
</dbReference>
<keyword evidence="2 4" id="KW-0689">Ribosomal protein</keyword>
<accession>A0AAW0E4E4</accession>
<dbReference type="NCBIfam" id="TIGR00059">
    <property type="entry name" value="L17"/>
    <property type="match status" value="1"/>
</dbReference>
<feature type="compositionally biased region" description="Basic and acidic residues" evidence="5">
    <location>
        <begin position="224"/>
        <end position="233"/>
    </location>
</feature>
<dbReference type="Gene3D" id="3.90.1030.10">
    <property type="entry name" value="Ribosomal protein L17"/>
    <property type="match status" value="1"/>
</dbReference>
<keyword evidence="3 4" id="KW-0687">Ribonucleoprotein</keyword>
<evidence type="ECO:0000256" key="1">
    <source>
        <dbReference type="ARBA" id="ARBA00008777"/>
    </source>
</evidence>
<comment type="caution">
    <text evidence="6">The sequence shown here is derived from an EMBL/GenBank/DDBJ whole genome shotgun (WGS) entry which is preliminary data.</text>
</comment>
<dbReference type="AlphaFoldDB" id="A0AAW0E4E4"/>
<evidence type="ECO:0000256" key="5">
    <source>
        <dbReference type="SAM" id="MobiDB-lite"/>
    </source>
</evidence>
<reference evidence="6 7" key="1">
    <citation type="submission" date="2024-01" db="EMBL/GenBank/DDBJ databases">
        <title>A draft genome for a cacao thread blight-causing isolate of Paramarasmius palmivorus.</title>
        <authorList>
            <person name="Baruah I.K."/>
            <person name="Bukari Y."/>
            <person name="Amoako-Attah I."/>
            <person name="Meinhardt L.W."/>
            <person name="Bailey B.A."/>
            <person name="Cohen S.P."/>
        </authorList>
    </citation>
    <scope>NUCLEOTIDE SEQUENCE [LARGE SCALE GENOMIC DNA]</scope>
    <source>
        <strain evidence="6 7">GH-12</strain>
    </source>
</reference>
<feature type="region of interest" description="Disordered" evidence="5">
    <location>
        <begin position="224"/>
        <end position="252"/>
    </location>
</feature>
<dbReference type="GO" id="GO:0003735">
    <property type="term" value="F:structural constituent of ribosome"/>
    <property type="evidence" value="ECO:0007669"/>
    <property type="project" value="InterPro"/>
</dbReference>
<evidence type="ECO:0000256" key="3">
    <source>
        <dbReference type="ARBA" id="ARBA00023274"/>
    </source>
</evidence>
<keyword evidence="7" id="KW-1185">Reference proteome</keyword>
<organism evidence="6 7">
    <name type="scientific">Paramarasmius palmivorus</name>
    <dbReference type="NCBI Taxonomy" id="297713"/>
    <lineage>
        <taxon>Eukaryota</taxon>
        <taxon>Fungi</taxon>
        <taxon>Dikarya</taxon>
        <taxon>Basidiomycota</taxon>
        <taxon>Agaricomycotina</taxon>
        <taxon>Agaricomycetes</taxon>
        <taxon>Agaricomycetidae</taxon>
        <taxon>Agaricales</taxon>
        <taxon>Marasmiineae</taxon>
        <taxon>Marasmiaceae</taxon>
        <taxon>Paramarasmius</taxon>
    </lineage>
</organism>
<dbReference type="InterPro" id="IPR000456">
    <property type="entry name" value="Ribosomal_bL17"/>
</dbReference>
<evidence type="ECO:0000256" key="4">
    <source>
        <dbReference type="RuleBase" id="RU000660"/>
    </source>
</evidence>
<protein>
    <submittedName>
        <fullName evidence="6">54S ribosomal protein L8, mitochondrial</fullName>
    </submittedName>
</protein>
<dbReference type="GO" id="GO:0005762">
    <property type="term" value="C:mitochondrial large ribosomal subunit"/>
    <property type="evidence" value="ECO:0007669"/>
    <property type="project" value="TreeGrafter"/>
</dbReference>
<comment type="similarity">
    <text evidence="1 4">Belongs to the bacterial ribosomal protein bL17 family.</text>
</comment>
<dbReference type="InterPro" id="IPR036373">
    <property type="entry name" value="Ribosomal_bL17_sf"/>
</dbReference>
<dbReference type="Pfam" id="PF01196">
    <property type="entry name" value="Ribosomal_L17"/>
    <property type="match status" value="1"/>
</dbReference>